<dbReference type="Gene3D" id="3.40.50.1000">
    <property type="entry name" value="HAD superfamily/HAD-like"/>
    <property type="match status" value="1"/>
</dbReference>
<dbReference type="GO" id="GO:0016787">
    <property type="term" value="F:hydrolase activity"/>
    <property type="evidence" value="ECO:0007669"/>
    <property type="project" value="UniProtKB-KW"/>
</dbReference>
<dbReference type="PANTHER" id="PTHR43344:SF13">
    <property type="entry name" value="PHOSPHATASE RV3661-RELATED"/>
    <property type="match status" value="1"/>
</dbReference>
<dbReference type="AlphaFoldDB" id="A0A1A9KKH4"/>
<organism evidence="5 6">
    <name type="scientific">Pseudomonas citronellolis</name>
    <dbReference type="NCBI Taxonomy" id="53408"/>
    <lineage>
        <taxon>Bacteria</taxon>
        <taxon>Pseudomonadati</taxon>
        <taxon>Pseudomonadota</taxon>
        <taxon>Gammaproteobacteria</taxon>
        <taxon>Pseudomonadales</taxon>
        <taxon>Pseudomonadaceae</taxon>
        <taxon>Pseudomonas</taxon>
    </lineage>
</organism>
<dbReference type="EMBL" id="CP015878">
    <property type="protein sequence ID" value="ANI18107.1"/>
    <property type="molecule type" value="Genomic_DNA"/>
</dbReference>
<feature type="chain" id="PRO_5008391849" evidence="4">
    <location>
        <begin position="23"/>
        <end position="350"/>
    </location>
</feature>
<keyword evidence="4" id="KW-0732">Signal</keyword>
<dbReference type="Gene3D" id="1.20.1440.310">
    <property type="match status" value="1"/>
</dbReference>
<evidence type="ECO:0000256" key="3">
    <source>
        <dbReference type="ARBA" id="ARBA00022842"/>
    </source>
</evidence>
<feature type="signal peptide" evidence="4">
    <location>
        <begin position="1"/>
        <end position="22"/>
    </location>
</feature>
<evidence type="ECO:0000313" key="6">
    <source>
        <dbReference type="Proteomes" id="UP000077748"/>
    </source>
</evidence>
<accession>A0A1A9KKH4</accession>
<dbReference type="SUPFAM" id="SSF56784">
    <property type="entry name" value="HAD-like"/>
    <property type="match status" value="1"/>
</dbReference>
<evidence type="ECO:0000256" key="4">
    <source>
        <dbReference type="SAM" id="SignalP"/>
    </source>
</evidence>
<proteinExistence type="predicted"/>
<dbReference type="InterPro" id="IPR036412">
    <property type="entry name" value="HAD-like_sf"/>
</dbReference>
<evidence type="ECO:0000256" key="2">
    <source>
        <dbReference type="ARBA" id="ARBA00022801"/>
    </source>
</evidence>
<keyword evidence="3" id="KW-0460">Magnesium</keyword>
<gene>
    <name evidence="5" type="ORF">A9C11_30710</name>
</gene>
<name>A0A1A9KKH4_9PSED</name>
<dbReference type="InterPro" id="IPR050582">
    <property type="entry name" value="HAD-like_SerB"/>
</dbReference>
<dbReference type="Proteomes" id="UP000077748">
    <property type="component" value="Chromosome"/>
</dbReference>
<keyword evidence="2" id="KW-0378">Hydrolase</keyword>
<dbReference type="GO" id="GO:0046872">
    <property type="term" value="F:metal ion binding"/>
    <property type="evidence" value="ECO:0007669"/>
    <property type="project" value="UniProtKB-KW"/>
</dbReference>
<evidence type="ECO:0000256" key="1">
    <source>
        <dbReference type="ARBA" id="ARBA00022723"/>
    </source>
</evidence>
<evidence type="ECO:0000313" key="5">
    <source>
        <dbReference type="EMBL" id="ANI18107.1"/>
    </source>
</evidence>
<dbReference type="PANTHER" id="PTHR43344">
    <property type="entry name" value="PHOSPHOSERINE PHOSPHATASE"/>
    <property type="match status" value="1"/>
</dbReference>
<reference evidence="5 6" key="1">
    <citation type="submission" date="2016-05" db="EMBL/GenBank/DDBJ databases">
        <title>Genome Sequence of Pseudomonas citronellolis Strain SJTE-3, an Estrogens and Persistent Organic Pollutants degradation strain.</title>
        <authorList>
            <person name="Liang R."/>
        </authorList>
    </citation>
    <scope>NUCLEOTIDE SEQUENCE [LARGE SCALE GENOMIC DNA]</scope>
    <source>
        <strain evidence="5 6">SJTE-3</strain>
    </source>
</reference>
<dbReference type="InterPro" id="IPR023214">
    <property type="entry name" value="HAD_sf"/>
</dbReference>
<dbReference type="RefSeq" id="WP_064584864.1">
    <property type="nucleotide sequence ID" value="NZ_CP015878.1"/>
</dbReference>
<protein>
    <submittedName>
        <fullName evidence="5">Phosphorylcholine phosphatase</fullName>
    </submittedName>
</protein>
<sequence>MKTYGLLFGILLLGGLANDAVAATELKHWPEPAAKQLDALIAANANKGAFAVFDMDNTSYRYDVAEALLPYLENKGVLTRDKLDPSLKLIPFKDLKGKKESLNSYYTRLCEFDHRVCYPWAAQALSGLTLRELKGHLDAMMASGKPVKSDYYDGDTLRTVEVQPPQLFTGQQELFKRMMENGIEVYILTASHEELVRMVASDPKYGYNVKPENVIGVSTLLKDRKTGAVTTARRQITEGKYDPEANLDLEFTPYLWTPGTWMAGKTAAIQTYIDPWKKPILVGGDSPSNDGHMLFHSTADDGMRLWVNRKAKYMDQLEGMIKKNAEAQAKLGQPVRADKNWLVVTPEEIL</sequence>
<keyword evidence="1" id="KW-0479">Metal-binding</keyword>